<dbReference type="EMBL" id="LR134246">
    <property type="protein sequence ID" value="VED36712.1"/>
    <property type="molecule type" value="Genomic_DNA"/>
</dbReference>
<dbReference type="InterPro" id="IPR012995">
    <property type="entry name" value="CIII_regul"/>
</dbReference>
<dbReference type="AlphaFoldDB" id="A0A3S4K6U3"/>
<sequence>MMHFQLAGSGVMSAFYPHESELSRRVKQLIRAAKETTGGVMRNEIAINHQMLRAAQNKAVIARFIGDSKMWLEANKAMKSAINLPWYRRK</sequence>
<proteinExistence type="predicted"/>
<gene>
    <name evidence="1" type="primary">kil_2</name>
    <name evidence="1" type="ORF">NCTC9702_04001</name>
</gene>
<evidence type="ECO:0000313" key="1">
    <source>
        <dbReference type="EMBL" id="VED36712.1"/>
    </source>
</evidence>
<dbReference type="Pfam" id="PF06301">
    <property type="entry name" value="Lambda_Kil"/>
    <property type="match status" value="1"/>
</dbReference>
<accession>A0A3S4K6U3</accession>
<protein>
    <submittedName>
        <fullName evidence="1">Putative host killing protein</fullName>
    </submittedName>
</protein>
<organism evidence="1 2">
    <name type="scientific">Escherichia coli</name>
    <dbReference type="NCBI Taxonomy" id="562"/>
    <lineage>
        <taxon>Bacteria</taxon>
        <taxon>Pseudomonadati</taxon>
        <taxon>Pseudomonadota</taxon>
        <taxon>Gammaproteobacteria</taxon>
        <taxon>Enterobacterales</taxon>
        <taxon>Enterobacteriaceae</taxon>
        <taxon>Escherichia</taxon>
    </lineage>
</organism>
<dbReference type="Proteomes" id="UP000277930">
    <property type="component" value="Chromosome 1"/>
</dbReference>
<name>A0A3S4K6U3_ECOLX</name>
<reference evidence="1 2" key="1">
    <citation type="submission" date="2018-12" db="EMBL/GenBank/DDBJ databases">
        <authorList>
            <consortium name="Pathogen Informatics"/>
        </authorList>
    </citation>
    <scope>NUCLEOTIDE SEQUENCE [LARGE SCALE GENOMIC DNA]</scope>
    <source>
        <strain evidence="1 2">NCTC9702</strain>
    </source>
</reference>
<dbReference type="InterPro" id="IPR010444">
    <property type="entry name" value="Phage_lambda_Kil"/>
</dbReference>
<evidence type="ECO:0000313" key="2">
    <source>
        <dbReference type="Proteomes" id="UP000277930"/>
    </source>
</evidence>
<dbReference type="Pfam" id="PF08134">
    <property type="entry name" value="cIII"/>
    <property type="match status" value="1"/>
</dbReference>